<comment type="caution">
    <text evidence="7">The sequence shown here is derived from an EMBL/GenBank/DDBJ whole genome shotgun (WGS) entry which is preliminary data.</text>
</comment>
<dbReference type="Proteomes" id="UP001215503">
    <property type="component" value="Unassembled WGS sequence"/>
</dbReference>
<keyword evidence="7" id="KW-0067">ATP-binding</keyword>
<dbReference type="InterPro" id="IPR013656">
    <property type="entry name" value="PAS_4"/>
</dbReference>
<feature type="modified residue" description="4-aspartylphosphate" evidence="4">
    <location>
        <position position="585"/>
    </location>
</feature>
<dbReference type="InterPro" id="IPR035965">
    <property type="entry name" value="PAS-like_dom_sf"/>
</dbReference>
<dbReference type="SUPFAM" id="SSF52172">
    <property type="entry name" value="CheY-like"/>
    <property type="match status" value="1"/>
</dbReference>
<dbReference type="Pfam" id="PF02518">
    <property type="entry name" value="HATPase_c"/>
    <property type="match status" value="1"/>
</dbReference>
<evidence type="ECO:0000256" key="1">
    <source>
        <dbReference type="ARBA" id="ARBA00000085"/>
    </source>
</evidence>
<dbReference type="SUPFAM" id="SSF55874">
    <property type="entry name" value="ATPase domain of HSP90 chaperone/DNA topoisomerase II/histidine kinase"/>
    <property type="match status" value="1"/>
</dbReference>
<evidence type="ECO:0000259" key="5">
    <source>
        <dbReference type="PROSITE" id="PS50109"/>
    </source>
</evidence>
<dbReference type="PANTHER" id="PTHR43065:SF42">
    <property type="entry name" value="TWO-COMPONENT SENSOR PPRA"/>
    <property type="match status" value="1"/>
</dbReference>
<dbReference type="Gene3D" id="3.40.50.2300">
    <property type="match status" value="1"/>
</dbReference>
<dbReference type="SMART" id="SM00091">
    <property type="entry name" value="PAS"/>
    <property type="match status" value="1"/>
</dbReference>
<reference evidence="7 8" key="1">
    <citation type="submission" date="2023-03" db="EMBL/GenBank/DDBJ databases">
        <title>Fodinicurvata sp. CAU 1616 isolated from sea sendiment.</title>
        <authorList>
            <person name="Kim W."/>
        </authorList>
    </citation>
    <scope>NUCLEOTIDE SEQUENCE [LARGE SCALE GENOMIC DNA]</scope>
    <source>
        <strain evidence="7 8">CAU 1616</strain>
    </source>
</reference>
<evidence type="ECO:0000259" key="6">
    <source>
        <dbReference type="PROSITE" id="PS50110"/>
    </source>
</evidence>
<feature type="domain" description="Histidine kinase" evidence="5">
    <location>
        <begin position="288"/>
        <end position="511"/>
    </location>
</feature>
<dbReference type="InterPro" id="IPR000014">
    <property type="entry name" value="PAS"/>
</dbReference>
<dbReference type="PRINTS" id="PR00344">
    <property type="entry name" value="BCTRLSENSOR"/>
</dbReference>
<keyword evidence="7" id="KW-0547">Nucleotide-binding</keyword>
<dbReference type="SUPFAM" id="SSF55785">
    <property type="entry name" value="PYP-like sensor domain (PAS domain)"/>
    <property type="match status" value="1"/>
</dbReference>
<dbReference type="EC" id="2.7.13.3" evidence="2"/>
<keyword evidence="8" id="KW-1185">Reference proteome</keyword>
<dbReference type="GO" id="GO:0005524">
    <property type="term" value="F:ATP binding"/>
    <property type="evidence" value="ECO:0007669"/>
    <property type="project" value="UniProtKB-KW"/>
</dbReference>
<feature type="domain" description="Response regulatory" evidence="6">
    <location>
        <begin position="532"/>
        <end position="650"/>
    </location>
</feature>
<keyword evidence="3 4" id="KW-0597">Phosphoprotein</keyword>
<proteinExistence type="predicted"/>
<dbReference type="Gene3D" id="3.30.565.10">
    <property type="entry name" value="Histidine kinase-like ATPase, C-terminal domain"/>
    <property type="match status" value="1"/>
</dbReference>
<evidence type="ECO:0000313" key="8">
    <source>
        <dbReference type="Proteomes" id="UP001215503"/>
    </source>
</evidence>
<dbReference type="InterPro" id="IPR005467">
    <property type="entry name" value="His_kinase_dom"/>
</dbReference>
<dbReference type="CDD" id="cd00130">
    <property type="entry name" value="PAS"/>
    <property type="match status" value="1"/>
</dbReference>
<dbReference type="PANTHER" id="PTHR43065">
    <property type="entry name" value="SENSOR HISTIDINE KINASE"/>
    <property type="match status" value="1"/>
</dbReference>
<dbReference type="SMART" id="SM00388">
    <property type="entry name" value="HisKA"/>
    <property type="match status" value="1"/>
</dbReference>
<dbReference type="InterPro" id="IPR011006">
    <property type="entry name" value="CheY-like_superfamily"/>
</dbReference>
<protein>
    <recommendedName>
        <fullName evidence="2">histidine kinase</fullName>
        <ecNumber evidence="2">2.7.13.3</ecNumber>
    </recommendedName>
</protein>
<dbReference type="InterPro" id="IPR003594">
    <property type="entry name" value="HATPase_dom"/>
</dbReference>
<dbReference type="InterPro" id="IPR003661">
    <property type="entry name" value="HisK_dim/P_dom"/>
</dbReference>
<organism evidence="7 8">
    <name type="scientific">Aquibaculum arenosum</name>
    <dbReference type="NCBI Taxonomy" id="3032591"/>
    <lineage>
        <taxon>Bacteria</taxon>
        <taxon>Pseudomonadati</taxon>
        <taxon>Pseudomonadota</taxon>
        <taxon>Alphaproteobacteria</taxon>
        <taxon>Rhodospirillales</taxon>
        <taxon>Rhodovibrionaceae</taxon>
        <taxon>Aquibaculum</taxon>
    </lineage>
</organism>
<dbReference type="SUPFAM" id="SSF47384">
    <property type="entry name" value="Homodimeric domain of signal transducing histidine kinase"/>
    <property type="match status" value="1"/>
</dbReference>
<dbReference type="RefSeq" id="WP_275819834.1">
    <property type="nucleotide sequence ID" value="NZ_JARHUD010000001.1"/>
</dbReference>
<dbReference type="SMART" id="SM00387">
    <property type="entry name" value="HATPase_c"/>
    <property type="match status" value="1"/>
</dbReference>
<evidence type="ECO:0000256" key="3">
    <source>
        <dbReference type="ARBA" id="ARBA00022553"/>
    </source>
</evidence>
<name>A0ABT5YJ51_9PROT</name>
<gene>
    <name evidence="7" type="ORF">P2G67_02885</name>
</gene>
<dbReference type="Pfam" id="PF00072">
    <property type="entry name" value="Response_reg"/>
    <property type="match status" value="1"/>
</dbReference>
<comment type="catalytic activity">
    <reaction evidence="1">
        <text>ATP + protein L-histidine = ADP + protein N-phospho-L-histidine.</text>
        <dbReference type="EC" id="2.7.13.3"/>
    </reaction>
</comment>
<accession>A0ABT5YJ51</accession>
<evidence type="ECO:0000256" key="4">
    <source>
        <dbReference type="PROSITE-ProRule" id="PRU00169"/>
    </source>
</evidence>
<dbReference type="Gene3D" id="1.10.287.130">
    <property type="match status" value="1"/>
</dbReference>
<dbReference type="InterPro" id="IPR036890">
    <property type="entry name" value="HATPase_C_sf"/>
</dbReference>
<dbReference type="InterPro" id="IPR001789">
    <property type="entry name" value="Sig_transdc_resp-reg_receiver"/>
</dbReference>
<dbReference type="Pfam" id="PF08448">
    <property type="entry name" value="PAS_4"/>
    <property type="match status" value="1"/>
</dbReference>
<evidence type="ECO:0000313" key="7">
    <source>
        <dbReference type="EMBL" id="MDF2094919.1"/>
    </source>
</evidence>
<evidence type="ECO:0000256" key="2">
    <source>
        <dbReference type="ARBA" id="ARBA00012438"/>
    </source>
</evidence>
<dbReference type="PROSITE" id="PS50110">
    <property type="entry name" value="RESPONSE_REGULATORY"/>
    <property type="match status" value="1"/>
</dbReference>
<dbReference type="Pfam" id="PF00512">
    <property type="entry name" value="HisKA"/>
    <property type="match status" value="1"/>
</dbReference>
<dbReference type="InterPro" id="IPR004358">
    <property type="entry name" value="Sig_transdc_His_kin-like_C"/>
</dbReference>
<dbReference type="Gene3D" id="3.30.450.20">
    <property type="entry name" value="PAS domain"/>
    <property type="match status" value="1"/>
</dbReference>
<dbReference type="SMART" id="SM00448">
    <property type="entry name" value="REC"/>
    <property type="match status" value="1"/>
</dbReference>
<dbReference type="PROSITE" id="PS50109">
    <property type="entry name" value="HIS_KIN"/>
    <property type="match status" value="1"/>
</dbReference>
<dbReference type="InterPro" id="IPR036097">
    <property type="entry name" value="HisK_dim/P_sf"/>
</dbReference>
<dbReference type="CDD" id="cd00082">
    <property type="entry name" value="HisKA"/>
    <property type="match status" value="1"/>
</dbReference>
<sequence length="654" mass="70188">MPAAGGLFGGRLTTLLGGPNARLAAERDLLRAVLDADGWRHQVIAADGRVLLGSADSSSDMIPRDQALPDWLAARADDAAAQAALAELRRAAEAGESQDAVLTLRDGVRWQVRVRRLDGHGGACVWSLREAELQEPGSGQSDSGAGAAAPWQQLLDDLPVGVAQLDAQGNIQQCNATFLRLVGVAEDSARGSGLAALVEEARAGQLADMLAAMAKDPQAQPGLEMAMRHAPDTICSVNLRVLSQSSGGSLGASSGLVAYLQDRSAQKALEAQFVQSQKMQAVGQLAGGIAHDFNNLLTAMIGFADLLLLRHGPGDQSFGDIMQIKQNANRAANLVRQLLAFSRQQSLQPKVLNLTDILTEITHLLRRLIGKGIELKMRHGRDLGLVKADQGQLEQVIINLAINARDAMRTGGRLEIRTRNRELLEPLQRGGDTVPPGRYVMVEIEDSGQGIAPENLERVFEPFFSTKDVGEGTGLGLSTVYGIIKQTDGHVFIDSEVGHGTTVTLYLPQHEAEAQPEEKTTVRARDLSGQGRILLVEDEEAVRSFSARTLRNKGYEVLEAASGDQALEVIEGLDAATPLDLLITDVVMPRVDGPTLVGHARERLPDLKVIYISGYAEDSFRSKLGQDALISFLPKPFSLKQLAERVKEVMASDG</sequence>
<dbReference type="EMBL" id="JARHUD010000001">
    <property type="protein sequence ID" value="MDF2094919.1"/>
    <property type="molecule type" value="Genomic_DNA"/>
</dbReference>